<dbReference type="Proteomes" id="UP001165060">
    <property type="component" value="Unassembled WGS sequence"/>
</dbReference>
<keyword evidence="2" id="KW-1185">Reference proteome</keyword>
<evidence type="ECO:0000313" key="1">
    <source>
        <dbReference type="EMBL" id="GMI29949.1"/>
    </source>
</evidence>
<comment type="caution">
    <text evidence="1">The sequence shown here is derived from an EMBL/GenBank/DDBJ whole genome shotgun (WGS) entry which is preliminary data.</text>
</comment>
<reference evidence="1 2" key="1">
    <citation type="journal article" date="2023" name="Commun. Biol.">
        <title>Genome analysis of Parmales, the sister group of diatoms, reveals the evolutionary specialization of diatoms from phago-mixotrophs to photoautotrophs.</title>
        <authorList>
            <person name="Ban H."/>
            <person name="Sato S."/>
            <person name="Yoshikawa S."/>
            <person name="Yamada K."/>
            <person name="Nakamura Y."/>
            <person name="Ichinomiya M."/>
            <person name="Sato N."/>
            <person name="Blanc-Mathieu R."/>
            <person name="Endo H."/>
            <person name="Kuwata A."/>
            <person name="Ogata H."/>
        </authorList>
    </citation>
    <scope>NUCLEOTIDE SEQUENCE [LARGE SCALE GENOMIC DNA]</scope>
</reference>
<accession>A0ABQ6MQ41</accession>
<protein>
    <recommendedName>
        <fullName evidence="3">Clavaminate synthase-like protein</fullName>
    </recommendedName>
</protein>
<evidence type="ECO:0000313" key="2">
    <source>
        <dbReference type="Proteomes" id="UP001165060"/>
    </source>
</evidence>
<sequence>MASATTSAGAQSFLRSLAARYGNIAALQASDVSSVLTVDASSLSTSHLSSLFRHQHVALHVKNFLSPSASASFASQYSARAALEAKNWQVSTSRGLESSDVATIGTPGNVAASNPDPAEQQAYHDEVALTLASYRASPSPHPFSLLRLLLDDLSPHGCTLRKSPSSRLPYSPGLPRLTTGPTRYRSGFIHVDDLSPLDDARGTFSANVYLQQPAADAGFDGIPNPGGLRIWPLRYSKKDFYLNAPVLSALTSSDPEDQAVLRQSLEGPVDILPEAGDLVLLCVQRPHCVVGFREGQRVSLQSFLEVAEGQPCLIDS</sequence>
<gene>
    <name evidence="1" type="ORF">TeGR_g12188</name>
</gene>
<proteinExistence type="predicted"/>
<name>A0ABQ6MQ41_9STRA</name>
<dbReference type="EMBL" id="BRYB01004371">
    <property type="protein sequence ID" value="GMI29949.1"/>
    <property type="molecule type" value="Genomic_DNA"/>
</dbReference>
<evidence type="ECO:0008006" key="3">
    <source>
        <dbReference type="Google" id="ProtNLM"/>
    </source>
</evidence>
<organism evidence="1 2">
    <name type="scientific">Tetraparma gracilis</name>
    <dbReference type="NCBI Taxonomy" id="2962635"/>
    <lineage>
        <taxon>Eukaryota</taxon>
        <taxon>Sar</taxon>
        <taxon>Stramenopiles</taxon>
        <taxon>Ochrophyta</taxon>
        <taxon>Bolidophyceae</taxon>
        <taxon>Parmales</taxon>
        <taxon>Triparmaceae</taxon>
        <taxon>Tetraparma</taxon>
    </lineage>
</organism>